<evidence type="ECO:0000256" key="5">
    <source>
        <dbReference type="ARBA" id="ARBA00038063"/>
    </source>
</evidence>
<comment type="catalytic activity">
    <reaction evidence="7">
        <text>an N-acyl-L-alpha-aminoacyl-tRNA + H2O = an N-acyl-L-amino acid + a tRNA + H(+)</text>
        <dbReference type="Rhea" id="RHEA:54448"/>
        <dbReference type="Rhea" id="RHEA-COMP:10123"/>
        <dbReference type="Rhea" id="RHEA-COMP:13883"/>
        <dbReference type="ChEBI" id="CHEBI:15377"/>
        <dbReference type="ChEBI" id="CHEBI:15378"/>
        <dbReference type="ChEBI" id="CHEBI:59874"/>
        <dbReference type="ChEBI" id="CHEBI:78442"/>
        <dbReference type="ChEBI" id="CHEBI:138191"/>
        <dbReference type="EC" id="3.1.1.29"/>
    </reaction>
</comment>
<sequence>MKMVVGLGNPEPEYSNTRHNVGKDVLNSYVGESLEWKQDKNFGVFLAKDSECIYVKPLSYMNECGPSISKIFNFYKINCEDLLVIYDELDIFIGECKLARAKGSRIHKGILSLNESLGFSTFWHLRMGVRDLDIPSSVQKSGADPAKYVLRKLLVSDRKKIQNLIQTFVSPAIKEWLSKK</sequence>
<dbReference type="InterPro" id="IPR036416">
    <property type="entry name" value="Pept_tRNA_hydro_sf"/>
</dbReference>
<keyword evidence="2" id="KW-0820">tRNA-binding</keyword>
<dbReference type="Pfam" id="PF01195">
    <property type="entry name" value="Pept_tRNA_hydro"/>
    <property type="match status" value="1"/>
</dbReference>
<dbReference type="EC" id="3.1.1.29" evidence="1 7"/>
<organism evidence="9 10">
    <name type="scientific">candidate division WWE3 bacterium CG_4_9_14_0_2_um_filter_35_11</name>
    <dbReference type="NCBI Taxonomy" id="1975077"/>
    <lineage>
        <taxon>Bacteria</taxon>
        <taxon>Katanobacteria</taxon>
    </lineage>
</organism>
<dbReference type="SUPFAM" id="SSF53178">
    <property type="entry name" value="Peptidyl-tRNA hydrolase-like"/>
    <property type="match status" value="1"/>
</dbReference>
<dbReference type="AlphaFoldDB" id="A0A2M8EM74"/>
<keyword evidence="4" id="KW-0694">RNA-binding</keyword>
<evidence type="ECO:0000256" key="1">
    <source>
        <dbReference type="ARBA" id="ARBA00013260"/>
    </source>
</evidence>
<dbReference type="GO" id="GO:0004045">
    <property type="term" value="F:peptidyl-tRNA hydrolase activity"/>
    <property type="evidence" value="ECO:0007669"/>
    <property type="project" value="UniProtKB-EC"/>
</dbReference>
<evidence type="ECO:0000256" key="8">
    <source>
        <dbReference type="RuleBase" id="RU004320"/>
    </source>
</evidence>
<dbReference type="NCBIfam" id="TIGR00447">
    <property type="entry name" value="pth"/>
    <property type="match status" value="1"/>
</dbReference>
<evidence type="ECO:0000313" key="10">
    <source>
        <dbReference type="Proteomes" id="UP000229756"/>
    </source>
</evidence>
<proteinExistence type="inferred from homology"/>
<evidence type="ECO:0000256" key="6">
    <source>
        <dbReference type="ARBA" id="ARBA00050038"/>
    </source>
</evidence>
<dbReference type="EMBL" id="PFSJ01000010">
    <property type="protein sequence ID" value="PJC23828.1"/>
    <property type="molecule type" value="Genomic_DNA"/>
</dbReference>
<gene>
    <name evidence="9" type="ORF">CO058_01460</name>
</gene>
<comment type="similarity">
    <text evidence="5 8">Belongs to the PTH family.</text>
</comment>
<evidence type="ECO:0000256" key="2">
    <source>
        <dbReference type="ARBA" id="ARBA00022555"/>
    </source>
</evidence>
<dbReference type="PANTHER" id="PTHR17224">
    <property type="entry name" value="PEPTIDYL-TRNA HYDROLASE"/>
    <property type="match status" value="1"/>
</dbReference>
<keyword evidence="3 7" id="KW-0378">Hydrolase</keyword>
<evidence type="ECO:0000313" key="9">
    <source>
        <dbReference type="EMBL" id="PJC23828.1"/>
    </source>
</evidence>
<dbReference type="Gene3D" id="3.40.50.1470">
    <property type="entry name" value="Peptidyl-tRNA hydrolase"/>
    <property type="match status" value="1"/>
</dbReference>
<dbReference type="PANTHER" id="PTHR17224:SF1">
    <property type="entry name" value="PEPTIDYL-TRNA HYDROLASE"/>
    <property type="match status" value="1"/>
</dbReference>
<evidence type="ECO:0000256" key="3">
    <source>
        <dbReference type="ARBA" id="ARBA00022801"/>
    </source>
</evidence>
<protein>
    <recommendedName>
        <fullName evidence="6 7">Peptidyl-tRNA hydrolase</fullName>
        <ecNumber evidence="1 7">3.1.1.29</ecNumber>
    </recommendedName>
</protein>
<dbReference type="InterPro" id="IPR018171">
    <property type="entry name" value="Pept_tRNA_hydro_CS"/>
</dbReference>
<dbReference type="PROSITE" id="PS01195">
    <property type="entry name" value="PEPT_TRNA_HYDROL_1"/>
    <property type="match status" value="1"/>
</dbReference>
<comment type="caution">
    <text evidence="9">The sequence shown here is derived from an EMBL/GenBank/DDBJ whole genome shotgun (WGS) entry which is preliminary data.</text>
</comment>
<accession>A0A2M8EM74</accession>
<reference evidence="10" key="1">
    <citation type="submission" date="2017-09" db="EMBL/GenBank/DDBJ databases">
        <title>Depth-based differentiation of microbial function through sediment-hosted aquifers and enrichment of novel symbionts in the deep terrestrial subsurface.</title>
        <authorList>
            <person name="Probst A.J."/>
            <person name="Ladd B."/>
            <person name="Jarett J.K."/>
            <person name="Geller-Mcgrath D.E."/>
            <person name="Sieber C.M.K."/>
            <person name="Emerson J.B."/>
            <person name="Anantharaman K."/>
            <person name="Thomas B.C."/>
            <person name="Malmstrom R."/>
            <person name="Stieglmeier M."/>
            <person name="Klingl A."/>
            <person name="Woyke T."/>
            <person name="Ryan C.M."/>
            <person name="Banfield J.F."/>
        </authorList>
    </citation>
    <scope>NUCLEOTIDE SEQUENCE [LARGE SCALE GENOMIC DNA]</scope>
</reference>
<dbReference type="InterPro" id="IPR001328">
    <property type="entry name" value="Pept_tRNA_hydro"/>
</dbReference>
<evidence type="ECO:0000256" key="7">
    <source>
        <dbReference type="RuleBase" id="RU000673"/>
    </source>
</evidence>
<dbReference type="GO" id="GO:0000049">
    <property type="term" value="F:tRNA binding"/>
    <property type="evidence" value="ECO:0007669"/>
    <property type="project" value="UniProtKB-KW"/>
</dbReference>
<name>A0A2M8EM74_UNCKA</name>
<dbReference type="Proteomes" id="UP000229756">
    <property type="component" value="Unassembled WGS sequence"/>
</dbReference>
<evidence type="ECO:0000256" key="4">
    <source>
        <dbReference type="ARBA" id="ARBA00022884"/>
    </source>
</evidence>